<evidence type="ECO:0000256" key="2">
    <source>
        <dbReference type="ARBA" id="ARBA00022679"/>
    </source>
</evidence>
<evidence type="ECO:0000256" key="3">
    <source>
        <dbReference type="ARBA" id="ARBA00022741"/>
    </source>
</evidence>
<dbReference type="SUPFAM" id="SSF142764">
    <property type="entry name" value="YgbK-like"/>
    <property type="match status" value="1"/>
</dbReference>
<dbReference type="InterPro" id="IPR042213">
    <property type="entry name" value="NBD_C_sf"/>
</dbReference>
<evidence type="ECO:0000256" key="6">
    <source>
        <dbReference type="ARBA" id="ARBA00023277"/>
    </source>
</evidence>
<keyword evidence="10" id="KW-1185">Reference proteome</keyword>
<protein>
    <submittedName>
        <fullName evidence="9">Hydroxyacid dehydrogenase</fullName>
    </submittedName>
</protein>
<dbReference type="EMBL" id="JAEEGA010000002">
    <property type="protein sequence ID" value="MBP1040287.1"/>
    <property type="molecule type" value="Genomic_DNA"/>
</dbReference>
<dbReference type="InterPro" id="IPR010737">
    <property type="entry name" value="4-carb_acid_sugar_kinase_N"/>
</dbReference>
<keyword evidence="5" id="KW-0067">ATP-binding</keyword>
<dbReference type="GO" id="GO:0016301">
    <property type="term" value="F:kinase activity"/>
    <property type="evidence" value="ECO:0007669"/>
    <property type="project" value="UniProtKB-KW"/>
</dbReference>
<reference evidence="9" key="1">
    <citation type="submission" date="2020-12" db="EMBL/GenBank/DDBJ databases">
        <title>Vagococcus allomyrinae sp. nov. and Enterococcus lavae sp. nov., isolated from the larvae of Allomyrina dichotoma.</title>
        <authorList>
            <person name="Lee S.D."/>
        </authorList>
    </citation>
    <scope>NUCLEOTIDE SEQUENCE</scope>
    <source>
        <strain evidence="9">BWB3-3</strain>
    </source>
</reference>
<evidence type="ECO:0000259" key="7">
    <source>
        <dbReference type="Pfam" id="PF07005"/>
    </source>
</evidence>
<organism evidence="9 10">
    <name type="scientific">Vagococcus allomyrinae</name>
    <dbReference type="NCBI Taxonomy" id="2794353"/>
    <lineage>
        <taxon>Bacteria</taxon>
        <taxon>Bacillati</taxon>
        <taxon>Bacillota</taxon>
        <taxon>Bacilli</taxon>
        <taxon>Lactobacillales</taxon>
        <taxon>Enterococcaceae</taxon>
        <taxon>Vagococcus</taxon>
    </lineage>
</organism>
<proteinExistence type="inferred from homology"/>
<keyword evidence="3" id="KW-0547">Nucleotide-binding</keyword>
<dbReference type="Gene3D" id="3.40.980.20">
    <property type="entry name" value="Four-carbon acid sugar kinase, nucleotide binding domain"/>
    <property type="match status" value="1"/>
</dbReference>
<dbReference type="Gene3D" id="3.40.50.10840">
    <property type="entry name" value="Putative sugar-binding, N-terminal domain"/>
    <property type="match status" value="1"/>
</dbReference>
<comment type="similarity">
    <text evidence="1">Belongs to the four-carbon acid sugar kinase family.</text>
</comment>
<keyword evidence="6" id="KW-0119">Carbohydrate metabolism</keyword>
<evidence type="ECO:0000259" key="8">
    <source>
        <dbReference type="Pfam" id="PF17042"/>
    </source>
</evidence>
<dbReference type="GO" id="GO:0005524">
    <property type="term" value="F:ATP binding"/>
    <property type="evidence" value="ECO:0007669"/>
    <property type="project" value="UniProtKB-KW"/>
</dbReference>
<keyword evidence="2" id="KW-0808">Transferase</keyword>
<accession>A0A940SR10</accession>
<keyword evidence="4" id="KW-0418">Kinase</keyword>
<feature type="domain" description="Four-carbon acid sugar kinase N-terminal" evidence="7">
    <location>
        <begin position="36"/>
        <end position="276"/>
    </location>
</feature>
<gene>
    <name evidence="9" type="ORF">I6N95_04595</name>
</gene>
<dbReference type="Proteomes" id="UP000674938">
    <property type="component" value="Unassembled WGS sequence"/>
</dbReference>
<evidence type="ECO:0000313" key="9">
    <source>
        <dbReference type="EMBL" id="MBP1040287.1"/>
    </source>
</evidence>
<dbReference type="InterPro" id="IPR037051">
    <property type="entry name" value="4-carb_acid_sugar_kinase_N_sf"/>
</dbReference>
<evidence type="ECO:0000256" key="5">
    <source>
        <dbReference type="ARBA" id="ARBA00022840"/>
    </source>
</evidence>
<dbReference type="Pfam" id="PF07005">
    <property type="entry name" value="SBD_N"/>
    <property type="match status" value="1"/>
</dbReference>
<dbReference type="InterPro" id="IPR031475">
    <property type="entry name" value="NBD_C"/>
</dbReference>
<sequence>MVNREREDHYTRSKKGHNSEIEAAYHKGLAEFSGKIIVLDDDPTGTQTVHSVIVYTDWLKETIRKGFNNESSIFYILTNSRSFSENKTKQVHQEIAQNISEVSKELNQSFTIISRGDSTLRGHYPLETMTLREEIEKDNETKIDGEILCFSFFEGERYTFDNNHYLKKNGEYIPISQTEFANDPTFGFKSSNLIEYIAEKSHQPIDAQDILTIPLEYLREYRVDLIEKILLSSHGFQKIIINSTNYEELKVFVTALFNVMKKGKNYLFRTAASFPKVLAGIPDIDYLDRDTIVDKTNSNGGLIVIGSHVKLSTRQLSQLKASKLPLAFIEFKVATYFDDPLFEMEVTRVKKFVQESIASGVSTVVYTSRELLKPDLFDEESALSMSVNISSSLTKIVELLTIKPKYIISKGGITSSDIATIGLKMTEGTVLGQVTAGIPVWLADINSKFPKMPYLIFPGNVGTVDTLRNVVEKLEGEFS</sequence>
<evidence type="ECO:0000313" key="10">
    <source>
        <dbReference type="Proteomes" id="UP000674938"/>
    </source>
</evidence>
<dbReference type="AlphaFoldDB" id="A0A940SR10"/>
<dbReference type="RefSeq" id="WP_209525179.1">
    <property type="nucleotide sequence ID" value="NZ_JAEEGA010000002.1"/>
</dbReference>
<feature type="domain" description="Four-carbon acid sugar kinase nucleotide binding" evidence="8">
    <location>
        <begin position="302"/>
        <end position="467"/>
    </location>
</feature>
<evidence type="ECO:0000256" key="1">
    <source>
        <dbReference type="ARBA" id="ARBA00005715"/>
    </source>
</evidence>
<dbReference type="Pfam" id="PF17042">
    <property type="entry name" value="NBD_C"/>
    <property type="match status" value="1"/>
</dbReference>
<comment type="caution">
    <text evidence="9">The sequence shown here is derived from an EMBL/GenBank/DDBJ whole genome shotgun (WGS) entry which is preliminary data.</text>
</comment>
<name>A0A940SR10_9ENTE</name>
<evidence type="ECO:0000256" key="4">
    <source>
        <dbReference type="ARBA" id="ARBA00022777"/>
    </source>
</evidence>